<proteinExistence type="predicted"/>
<protein>
    <submittedName>
        <fullName evidence="2">Uncharacterized protein</fullName>
    </submittedName>
</protein>
<name>A0AAV6Z0S6_ENGPU</name>
<reference evidence="2" key="1">
    <citation type="thesis" date="2020" institute="ProQuest LLC" country="789 East Eisenhower Parkway, Ann Arbor, MI, USA">
        <title>Comparative Genomics and Chromosome Evolution.</title>
        <authorList>
            <person name="Mudd A.B."/>
        </authorList>
    </citation>
    <scope>NUCLEOTIDE SEQUENCE</scope>
    <source>
        <strain evidence="2">237g6f4</strain>
        <tissue evidence="2">Blood</tissue>
    </source>
</reference>
<keyword evidence="1" id="KW-0472">Membrane</keyword>
<keyword evidence="1" id="KW-1133">Transmembrane helix</keyword>
<organism evidence="2 3">
    <name type="scientific">Engystomops pustulosus</name>
    <name type="common">Tungara frog</name>
    <name type="synonym">Physalaemus pustulosus</name>
    <dbReference type="NCBI Taxonomy" id="76066"/>
    <lineage>
        <taxon>Eukaryota</taxon>
        <taxon>Metazoa</taxon>
        <taxon>Chordata</taxon>
        <taxon>Craniata</taxon>
        <taxon>Vertebrata</taxon>
        <taxon>Euteleostomi</taxon>
        <taxon>Amphibia</taxon>
        <taxon>Batrachia</taxon>
        <taxon>Anura</taxon>
        <taxon>Neobatrachia</taxon>
        <taxon>Hyloidea</taxon>
        <taxon>Leptodactylidae</taxon>
        <taxon>Leiuperinae</taxon>
        <taxon>Engystomops</taxon>
    </lineage>
</organism>
<feature type="transmembrane region" description="Helical" evidence="1">
    <location>
        <begin position="7"/>
        <end position="27"/>
    </location>
</feature>
<sequence length="66" mass="7703">MEKKKIFILFLKCKAIILILSPASVFTDSGFRTPFFPEILFLLFLISQKLRRVFVDLAFSSNSRFI</sequence>
<dbReference type="AlphaFoldDB" id="A0AAV6Z0S6"/>
<evidence type="ECO:0000256" key="1">
    <source>
        <dbReference type="SAM" id="Phobius"/>
    </source>
</evidence>
<comment type="caution">
    <text evidence="2">The sequence shown here is derived from an EMBL/GenBank/DDBJ whole genome shotgun (WGS) entry which is preliminary data.</text>
</comment>
<gene>
    <name evidence="2" type="ORF">GDO81_025286</name>
</gene>
<accession>A0AAV6Z0S6</accession>
<keyword evidence="3" id="KW-1185">Reference proteome</keyword>
<evidence type="ECO:0000313" key="2">
    <source>
        <dbReference type="EMBL" id="KAG8543169.1"/>
    </source>
</evidence>
<evidence type="ECO:0000313" key="3">
    <source>
        <dbReference type="Proteomes" id="UP000824782"/>
    </source>
</evidence>
<dbReference type="EMBL" id="WNYA01003842">
    <property type="protein sequence ID" value="KAG8543169.1"/>
    <property type="molecule type" value="Genomic_DNA"/>
</dbReference>
<dbReference type="Proteomes" id="UP000824782">
    <property type="component" value="Unassembled WGS sequence"/>
</dbReference>
<keyword evidence="1" id="KW-0812">Transmembrane</keyword>